<reference evidence="1" key="1">
    <citation type="submission" date="2023-06" db="EMBL/GenBank/DDBJ databases">
        <authorList>
            <person name="Kurt Z."/>
        </authorList>
    </citation>
    <scope>NUCLEOTIDE SEQUENCE</scope>
</reference>
<evidence type="ECO:0000313" key="5">
    <source>
        <dbReference type="Proteomes" id="UP001642409"/>
    </source>
</evidence>
<protein>
    <submittedName>
        <fullName evidence="3">Hypothetical_protein</fullName>
    </submittedName>
</protein>
<organism evidence="1">
    <name type="scientific">Hexamita inflata</name>
    <dbReference type="NCBI Taxonomy" id="28002"/>
    <lineage>
        <taxon>Eukaryota</taxon>
        <taxon>Metamonada</taxon>
        <taxon>Diplomonadida</taxon>
        <taxon>Hexamitidae</taxon>
        <taxon>Hexamitinae</taxon>
        <taxon>Hexamita</taxon>
    </lineage>
</organism>
<accession>A0AA86NN50</accession>
<evidence type="ECO:0000313" key="1">
    <source>
        <dbReference type="EMBL" id="CAI9922041.1"/>
    </source>
</evidence>
<dbReference type="EMBL" id="CATOUU010000242">
    <property type="protein sequence ID" value="CAI9922041.1"/>
    <property type="molecule type" value="Genomic_DNA"/>
</dbReference>
<sequence length="389" mass="46210">MNRTIFLSQRIYNRRVPLQHSFDQLSADIFAQLARPTSNLEQLIASSYTSPAHKSLCLQVLVSHFHRFSPTNVFLMMKRDIQNLHELPSEHLVFVLQIIHRLCTEPVIADRIMKQTEQILLMEMDMCQKMLILTAFADYILQETVNEFKFSSQLELIQEYAIDIARNYEMFEIPAAYFDLLVSLHYSNNFKVSIARQDILQKLSSSCQQMDEQQLEKMLDFLRILLDWNDHKFDSEPIQRICGRTLFTNCGHEVIEKTFQLLCGQVKEFNCLEYVPIAVQYLKSVKQELILVSNRFIYEVFLNDNEWLLEYLLQNEYFTIIFNYISLNYIQLCQYNSEFINQVLEIWTELAKTDDGLQQFHDIKDMVEDLFSGCRLIQWERFEFEILVD</sequence>
<dbReference type="Proteomes" id="UP001642409">
    <property type="component" value="Unassembled WGS sequence"/>
</dbReference>
<evidence type="ECO:0000313" key="3">
    <source>
        <dbReference type="EMBL" id="CAL6081104.1"/>
    </source>
</evidence>
<gene>
    <name evidence="2" type="ORF">HINF_LOCUS20292</name>
    <name evidence="3" type="ORF">HINF_LOCUS60184</name>
    <name evidence="4" type="ORF">HINF_LOCUS75819</name>
    <name evidence="1" type="ORF">HINF_LOCUS9686</name>
</gene>
<dbReference type="EMBL" id="CAXDID020000350">
    <property type="protein sequence ID" value="CAL6081104.1"/>
    <property type="molecule type" value="Genomic_DNA"/>
</dbReference>
<dbReference type="EMBL" id="CATOUU010000519">
    <property type="protein sequence ID" value="CAI9932647.1"/>
    <property type="molecule type" value="Genomic_DNA"/>
</dbReference>
<reference evidence="3 5" key="2">
    <citation type="submission" date="2024-07" db="EMBL/GenBank/DDBJ databases">
        <authorList>
            <person name="Akdeniz Z."/>
        </authorList>
    </citation>
    <scope>NUCLEOTIDE SEQUENCE [LARGE SCALE GENOMIC DNA]</scope>
</reference>
<evidence type="ECO:0000313" key="2">
    <source>
        <dbReference type="EMBL" id="CAI9932647.1"/>
    </source>
</evidence>
<keyword evidence="5" id="KW-1185">Reference proteome</keyword>
<proteinExistence type="predicted"/>
<dbReference type="EMBL" id="CAXDID020000684">
    <property type="protein sequence ID" value="CAL6110229.1"/>
    <property type="molecule type" value="Genomic_DNA"/>
</dbReference>
<name>A0AA86NN50_9EUKA</name>
<evidence type="ECO:0000313" key="4">
    <source>
        <dbReference type="EMBL" id="CAL6110229.1"/>
    </source>
</evidence>
<dbReference type="AlphaFoldDB" id="A0AA86NN50"/>
<comment type="caution">
    <text evidence="1">The sequence shown here is derived from an EMBL/GenBank/DDBJ whole genome shotgun (WGS) entry which is preliminary data.</text>
</comment>